<keyword evidence="4" id="KW-1185">Reference proteome</keyword>
<dbReference type="EMBL" id="RPFW01000006">
    <property type="protein sequence ID" value="TVZ01796.1"/>
    <property type="molecule type" value="Genomic_DNA"/>
</dbReference>
<sequence>MMAAGETLGTRLRRLRAERDCSLSELSRRSGVGKGTISELENDRRGARLDTLFALTTALGAPLGALMPDGAAAAGAQVEGDSVTATLLGRWPMERYLVEVYRAALTERRQESAAHAPGVLETVTVVRGRVRAGCAGAERELAEGESLRYRGDVPHQFAALGAPADVVLLMHYPSQATSEGTMTDDR</sequence>
<dbReference type="SUPFAM" id="SSF47413">
    <property type="entry name" value="lambda repressor-like DNA-binding domains"/>
    <property type="match status" value="1"/>
</dbReference>
<dbReference type="CDD" id="cd02209">
    <property type="entry name" value="cupin_XRE_C"/>
    <property type="match status" value="1"/>
</dbReference>
<name>A0A6P2BU91_9ACTN</name>
<comment type="caution">
    <text evidence="3">The sequence shown here is derived from an EMBL/GenBank/DDBJ whole genome shotgun (WGS) entry which is preliminary data.</text>
</comment>
<dbReference type="InterPro" id="IPR010982">
    <property type="entry name" value="Lambda_DNA-bd_dom_sf"/>
</dbReference>
<dbReference type="Proteomes" id="UP000460272">
    <property type="component" value="Unassembled WGS sequence"/>
</dbReference>
<dbReference type="GO" id="GO:0005829">
    <property type="term" value="C:cytosol"/>
    <property type="evidence" value="ECO:0007669"/>
    <property type="project" value="TreeGrafter"/>
</dbReference>
<reference evidence="3 4" key="1">
    <citation type="submission" date="2018-11" db="EMBL/GenBank/DDBJ databases">
        <title>Trebonia kvetii gen.nov., sp.nov., a novel acidophilic actinobacterium, and proposal of the new actinobacterial family Treboniaceae fam. nov.</title>
        <authorList>
            <person name="Rapoport D."/>
            <person name="Sagova-Mareckova M."/>
            <person name="Sedlacek I."/>
            <person name="Provaznik J."/>
            <person name="Kralova S."/>
            <person name="Pavlinic D."/>
            <person name="Benes V."/>
            <person name="Kopecky J."/>
        </authorList>
    </citation>
    <scope>NUCLEOTIDE SEQUENCE [LARGE SCALE GENOMIC DNA]</scope>
    <source>
        <strain evidence="3 4">15Tr583</strain>
    </source>
</reference>
<dbReference type="SMART" id="SM00530">
    <property type="entry name" value="HTH_XRE"/>
    <property type="match status" value="1"/>
</dbReference>
<dbReference type="SUPFAM" id="SSF51182">
    <property type="entry name" value="RmlC-like cupins"/>
    <property type="match status" value="1"/>
</dbReference>
<dbReference type="InterPro" id="IPR014710">
    <property type="entry name" value="RmlC-like_jellyroll"/>
</dbReference>
<dbReference type="InterPro" id="IPR001387">
    <property type="entry name" value="Cro/C1-type_HTH"/>
</dbReference>
<feature type="domain" description="HTH cro/C1-type" evidence="2">
    <location>
        <begin position="12"/>
        <end position="66"/>
    </location>
</feature>
<dbReference type="GO" id="GO:0003677">
    <property type="term" value="F:DNA binding"/>
    <property type="evidence" value="ECO:0007669"/>
    <property type="project" value="UniProtKB-KW"/>
</dbReference>
<gene>
    <name evidence="3" type="ORF">EAS64_30545</name>
</gene>
<dbReference type="PANTHER" id="PTHR46797:SF1">
    <property type="entry name" value="METHYLPHOSPHONATE SYNTHASE"/>
    <property type="match status" value="1"/>
</dbReference>
<dbReference type="PANTHER" id="PTHR46797">
    <property type="entry name" value="HTH-TYPE TRANSCRIPTIONAL REGULATOR"/>
    <property type="match status" value="1"/>
</dbReference>
<dbReference type="InterPro" id="IPR011051">
    <property type="entry name" value="RmlC_Cupin_sf"/>
</dbReference>
<organism evidence="3 4">
    <name type="scientific">Trebonia kvetii</name>
    <dbReference type="NCBI Taxonomy" id="2480626"/>
    <lineage>
        <taxon>Bacteria</taxon>
        <taxon>Bacillati</taxon>
        <taxon>Actinomycetota</taxon>
        <taxon>Actinomycetes</taxon>
        <taxon>Streptosporangiales</taxon>
        <taxon>Treboniaceae</taxon>
        <taxon>Trebonia</taxon>
    </lineage>
</organism>
<evidence type="ECO:0000313" key="4">
    <source>
        <dbReference type="Proteomes" id="UP000460272"/>
    </source>
</evidence>
<dbReference type="Gene3D" id="2.60.120.10">
    <property type="entry name" value="Jelly Rolls"/>
    <property type="match status" value="1"/>
</dbReference>
<dbReference type="RefSeq" id="WP_145858662.1">
    <property type="nucleotide sequence ID" value="NZ_RPFW01000006.1"/>
</dbReference>
<dbReference type="Gene3D" id="1.10.260.40">
    <property type="entry name" value="lambda repressor-like DNA-binding domains"/>
    <property type="match status" value="1"/>
</dbReference>
<evidence type="ECO:0000259" key="2">
    <source>
        <dbReference type="PROSITE" id="PS50943"/>
    </source>
</evidence>
<proteinExistence type="predicted"/>
<dbReference type="AlphaFoldDB" id="A0A6P2BU91"/>
<dbReference type="CDD" id="cd00093">
    <property type="entry name" value="HTH_XRE"/>
    <property type="match status" value="1"/>
</dbReference>
<protein>
    <submittedName>
        <fullName evidence="3">XRE family transcriptional regulator</fullName>
    </submittedName>
</protein>
<dbReference type="Pfam" id="PF01381">
    <property type="entry name" value="HTH_3"/>
    <property type="match status" value="1"/>
</dbReference>
<evidence type="ECO:0000256" key="1">
    <source>
        <dbReference type="ARBA" id="ARBA00023125"/>
    </source>
</evidence>
<keyword evidence="1" id="KW-0238">DNA-binding</keyword>
<accession>A0A6P2BU91</accession>
<dbReference type="InterPro" id="IPR050807">
    <property type="entry name" value="TransReg_Diox_bact_type"/>
</dbReference>
<dbReference type="PROSITE" id="PS50943">
    <property type="entry name" value="HTH_CROC1"/>
    <property type="match status" value="1"/>
</dbReference>
<dbReference type="GO" id="GO:0003700">
    <property type="term" value="F:DNA-binding transcription factor activity"/>
    <property type="evidence" value="ECO:0007669"/>
    <property type="project" value="TreeGrafter"/>
</dbReference>
<evidence type="ECO:0000313" key="3">
    <source>
        <dbReference type="EMBL" id="TVZ01796.1"/>
    </source>
</evidence>
<dbReference type="OrthoDB" id="5584941at2"/>